<dbReference type="KEGG" id="hoh:Hoch_0968"/>
<dbReference type="AlphaFoldDB" id="D0LQL1"/>
<sequence>MSDDLKSGNPVGRPKKSDGPRVHYEELDRLLVFGEAVPCTERAGTTIVFPSYRELARRFGVSHGLVSKYAQRHNCLRRREIAQARIAAKTDDKLIELRSNAVAVSKDDELRIIDSYLSEFEKALKEGRVRCDSAGDFNTMLRLKQFIQGGADSRQELHAALSLEDLQARHRRMLKELDAGSAQTDDQDEPDDADDPPAALLEAPSEEGSVYPMDTFGNGCKPDTGIGAEVSTRGAATGEKWAHGAARVLSEGMDEGDAPVDVSTVEPAFGSWERGRASDREPDPARGWRSGDFGQADEFDDAADADAGGEGDA</sequence>
<feature type="region of interest" description="Disordered" evidence="1">
    <location>
        <begin position="1"/>
        <end position="20"/>
    </location>
</feature>
<feature type="compositionally biased region" description="Acidic residues" evidence="1">
    <location>
        <begin position="185"/>
        <end position="195"/>
    </location>
</feature>
<dbReference type="OrthoDB" id="5384773at2"/>
<feature type="compositionally biased region" description="Low complexity" evidence="1">
    <location>
        <begin position="196"/>
        <end position="207"/>
    </location>
</feature>
<feature type="region of interest" description="Disordered" evidence="1">
    <location>
        <begin position="253"/>
        <end position="313"/>
    </location>
</feature>
<dbReference type="HOGENOM" id="CLU_077115_0_0_7"/>
<dbReference type="RefSeq" id="WP_012826190.1">
    <property type="nucleotide sequence ID" value="NC_013440.1"/>
</dbReference>
<keyword evidence="3" id="KW-1185">Reference proteome</keyword>
<gene>
    <name evidence="2" type="ordered locus">Hoch_0968</name>
</gene>
<dbReference type="EMBL" id="CP001804">
    <property type="protein sequence ID" value="ACY13571.1"/>
    <property type="molecule type" value="Genomic_DNA"/>
</dbReference>
<name>D0LQL1_HALO1</name>
<feature type="region of interest" description="Disordered" evidence="1">
    <location>
        <begin position="179"/>
        <end position="213"/>
    </location>
</feature>
<proteinExistence type="predicted"/>
<dbReference type="Proteomes" id="UP000001880">
    <property type="component" value="Chromosome"/>
</dbReference>
<dbReference type="eggNOG" id="ENOG5030U8B">
    <property type="taxonomic scope" value="Bacteria"/>
</dbReference>
<evidence type="ECO:0000256" key="1">
    <source>
        <dbReference type="SAM" id="MobiDB-lite"/>
    </source>
</evidence>
<organism evidence="2 3">
    <name type="scientific">Haliangium ochraceum (strain DSM 14365 / JCM 11303 / SMP-2)</name>
    <dbReference type="NCBI Taxonomy" id="502025"/>
    <lineage>
        <taxon>Bacteria</taxon>
        <taxon>Pseudomonadati</taxon>
        <taxon>Myxococcota</taxon>
        <taxon>Polyangia</taxon>
        <taxon>Haliangiales</taxon>
        <taxon>Kofleriaceae</taxon>
        <taxon>Haliangium</taxon>
    </lineage>
</organism>
<accession>D0LQL1</accession>
<reference evidence="2 3" key="1">
    <citation type="journal article" date="2010" name="Stand. Genomic Sci.">
        <title>Complete genome sequence of Haliangium ochraceum type strain (SMP-2).</title>
        <authorList>
            <consortium name="US DOE Joint Genome Institute (JGI-PGF)"/>
            <person name="Ivanova N."/>
            <person name="Daum C."/>
            <person name="Lang E."/>
            <person name="Abt B."/>
            <person name="Kopitz M."/>
            <person name="Saunders E."/>
            <person name="Lapidus A."/>
            <person name="Lucas S."/>
            <person name="Glavina Del Rio T."/>
            <person name="Nolan M."/>
            <person name="Tice H."/>
            <person name="Copeland A."/>
            <person name="Cheng J.F."/>
            <person name="Chen F."/>
            <person name="Bruce D."/>
            <person name="Goodwin L."/>
            <person name="Pitluck S."/>
            <person name="Mavromatis K."/>
            <person name="Pati A."/>
            <person name="Mikhailova N."/>
            <person name="Chen A."/>
            <person name="Palaniappan K."/>
            <person name="Land M."/>
            <person name="Hauser L."/>
            <person name="Chang Y.J."/>
            <person name="Jeffries C.D."/>
            <person name="Detter J.C."/>
            <person name="Brettin T."/>
            <person name="Rohde M."/>
            <person name="Goker M."/>
            <person name="Bristow J."/>
            <person name="Markowitz V."/>
            <person name="Eisen J.A."/>
            <person name="Hugenholtz P."/>
            <person name="Kyrpides N.C."/>
            <person name="Klenk H.P."/>
        </authorList>
    </citation>
    <scope>NUCLEOTIDE SEQUENCE [LARGE SCALE GENOMIC DNA]</scope>
    <source>
        <strain evidence="3">DSM 14365 / CIP 107738 / JCM 11303 / AJ 13395 / SMP-2</strain>
    </source>
</reference>
<evidence type="ECO:0000313" key="3">
    <source>
        <dbReference type="Proteomes" id="UP000001880"/>
    </source>
</evidence>
<evidence type="ECO:0000313" key="2">
    <source>
        <dbReference type="EMBL" id="ACY13571.1"/>
    </source>
</evidence>
<protein>
    <submittedName>
        <fullName evidence="2">Uncharacterized protein</fullName>
    </submittedName>
</protein>
<feature type="compositionally biased region" description="Acidic residues" evidence="1">
    <location>
        <begin position="295"/>
        <end position="313"/>
    </location>
</feature>
<feature type="compositionally biased region" description="Basic and acidic residues" evidence="1">
    <location>
        <begin position="273"/>
        <end position="286"/>
    </location>
</feature>
<dbReference type="STRING" id="502025.Hoch_0968"/>